<name>A0A498JWQ3_MALDO</name>
<dbReference type="AlphaFoldDB" id="A0A498JWQ3"/>
<accession>A0A498JWQ3</accession>
<comment type="caution">
    <text evidence="1">The sequence shown here is derived from an EMBL/GenBank/DDBJ whole genome shotgun (WGS) entry which is preliminary data.</text>
</comment>
<evidence type="ECO:0008006" key="3">
    <source>
        <dbReference type="Google" id="ProtNLM"/>
    </source>
</evidence>
<gene>
    <name evidence="1" type="ORF">DVH24_010718</name>
</gene>
<evidence type="ECO:0000313" key="2">
    <source>
        <dbReference type="Proteomes" id="UP000290289"/>
    </source>
</evidence>
<protein>
    <recommendedName>
        <fullName evidence="3">RNase H type-1 domain-containing protein</fullName>
    </recommendedName>
</protein>
<evidence type="ECO:0000313" key="1">
    <source>
        <dbReference type="EMBL" id="RXH98393.1"/>
    </source>
</evidence>
<dbReference type="Proteomes" id="UP000290289">
    <property type="component" value="Chromosome 5"/>
</dbReference>
<reference evidence="1 2" key="1">
    <citation type="submission" date="2018-10" db="EMBL/GenBank/DDBJ databases">
        <title>A high-quality apple genome assembly.</title>
        <authorList>
            <person name="Hu J."/>
        </authorList>
    </citation>
    <scope>NUCLEOTIDE SEQUENCE [LARGE SCALE GENOMIC DNA]</scope>
    <source>
        <strain evidence="2">cv. HFTH1</strain>
        <tissue evidence="1">Young leaf</tissue>
    </source>
</reference>
<proteinExistence type="predicted"/>
<keyword evidence="2" id="KW-1185">Reference proteome</keyword>
<sequence length="116" mass="12505">MGEWVVLRIVAGGVFPTVCKIRQLKGAFHACAWSCIPRSANIAVDFVASHFGTEMCNLVWVIRPPSSFVRVLNKDGLPCPPKHSPSSSANLLSATNAAIKHNLTTEPIKILNVIGI</sequence>
<organism evidence="1 2">
    <name type="scientific">Malus domestica</name>
    <name type="common">Apple</name>
    <name type="synonym">Pyrus malus</name>
    <dbReference type="NCBI Taxonomy" id="3750"/>
    <lineage>
        <taxon>Eukaryota</taxon>
        <taxon>Viridiplantae</taxon>
        <taxon>Streptophyta</taxon>
        <taxon>Embryophyta</taxon>
        <taxon>Tracheophyta</taxon>
        <taxon>Spermatophyta</taxon>
        <taxon>Magnoliopsida</taxon>
        <taxon>eudicotyledons</taxon>
        <taxon>Gunneridae</taxon>
        <taxon>Pentapetalae</taxon>
        <taxon>rosids</taxon>
        <taxon>fabids</taxon>
        <taxon>Rosales</taxon>
        <taxon>Rosaceae</taxon>
        <taxon>Amygdaloideae</taxon>
        <taxon>Maleae</taxon>
        <taxon>Malus</taxon>
    </lineage>
</organism>
<dbReference type="EMBL" id="RDQH01000331">
    <property type="protein sequence ID" value="RXH98393.1"/>
    <property type="molecule type" value="Genomic_DNA"/>
</dbReference>